<evidence type="ECO:0000256" key="4">
    <source>
        <dbReference type="SAM" id="MobiDB-lite"/>
    </source>
</evidence>
<feature type="compositionally biased region" description="Pro residues" evidence="4">
    <location>
        <begin position="324"/>
        <end position="339"/>
    </location>
</feature>
<dbReference type="SUPFAM" id="SSF46689">
    <property type="entry name" value="Homeodomain-like"/>
    <property type="match status" value="1"/>
</dbReference>
<dbReference type="PANTHER" id="PTHR46796:SF6">
    <property type="entry name" value="ARAC SUBFAMILY"/>
    <property type="match status" value="1"/>
</dbReference>
<evidence type="ECO:0000313" key="7">
    <source>
        <dbReference type="Proteomes" id="UP000515307"/>
    </source>
</evidence>
<dbReference type="GO" id="GO:0003700">
    <property type="term" value="F:DNA-binding transcription factor activity"/>
    <property type="evidence" value="ECO:0007669"/>
    <property type="project" value="InterPro"/>
</dbReference>
<dbReference type="Proteomes" id="UP000515307">
    <property type="component" value="Chromosome"/>
</dbReference>
<proteinExistence type="predicted"/>
<evidence type="ECO:0000256" key="1">
    <source>
        <dbReference type="ARBA" id="ARBA00023015"/>
    </source>
</evidence>
<sequence>MGYTVLHSTSVPPEQRFDWWCELINRDVAPVRVQSRHTSDFLADAGALDLGAVQLTAMSFPPIRSLRTPALIRHSDPEDYELALILDSEMWISQSRQESRLSTGDFALWSTSLPYEGRGLGGTGDALLRGIVLHLPRSGFPLPSGRVNTILARAMAGRTGAGAVLAAFLRNVVEQAPSLERTELERMGTAAWELTAAFLAHHLGTHDRLPPEARSRMLLARVNAFIEDNLAEPGLSPAAVAAHHGISIRTLHYLFRQQRETVAATIRRRRLARCHLALGDPALGALPVYAIGARWGFADAVTFSRSFRSTYGITPGEHRRSTLPVPPALAPAPDGPTPPALRTKKDCAGRQ</sequence>
<dbReference type="EMBL" id="CP045702">
    <property type="protein sequence ID" value="QNE76747.1"/>
    <property type="molecule type" value="Genomic_DNA"/>
</dbReference>
<evidence type="ECO:0000313" key="6">
    <source>
        <dbReference type="EMBL" id="QNE76747.1"/>
    </source>
</evidence>
<dbReference type="Pfam" id="PF14525">
    <property type="entry name" value="AraC_binding_2"/>
    <property type="match status" value="1"/>
</dbReference>
<dbReference type="InterPro" id="IPR018060">
    <property type="entry name" value="HTH_AraC"/>
</dbReference>
<name>A0A7G7BN32_9ACTN</name>
<keyword evidence="3" id="KW-0804">Transcription</keyword>
<gene>
    <name evidence="6" type="ORF">F0344_20860</name>
</gene>
<dbReference type="InterPro" id="IPR050204">
    <property type="entry name" value="AraC_XylS_family_regulators"/>
</dbReference>
<dbReference type="PROSITE" id="PS01124">
    <property type="entry name" value="HTH_ARAC_FAMILY_2"/>
    <property type="match status" value="1"/>
</dbReference>
<dbReference type="Pfam" id="PF12833">
    <property type="entry name" value="HTH_18"/>
    <property type="match status" value="1"/>
</dbReference>
<reference evidence="7" key="1">
    <citation type="submission" date="2019-10" db="EMBL/GenBank/DDBJ databases">
        <title>Antimicrobial potential of Antarctic Bacteria.</title>
        <authorList>
            <person name="Benaud N."/>
            <person name="Edwards R.J."/>
            <person name="Ferrari B.C."/>
        </authorList>
    </citation>
    <scope>NUCLEOTIDE SEQUENCE [LARGE SCALE GENOMIC DNA]</scope>
    <source>
        <strain evidence="7">NBSH44</strain>
    </source>
</reference>
<evidence type="ECO:0000256" key="3">
    <source>
        <dbReference type="ARBA" id="ARBA00023163"/>
    </source>
</evidence>
<dbReference type="Gene3D" id="1.10.10.60">
    <property type="entry name" value="Homeodomain-like"/>
    <property type="match status" value="1"/>
</dbReference>
<dbReference type="AlphaFoldDB" id="A0A7G7BN32"/>
<accession>A0A7G7BN32</accession>
<dbReference type="InterPro" id="IPR009057">
    <property type="entry name" value="Homeodomain-like_sf"/>
</dbReference>
<feature type="domain" description="HTH araC/xylS-type" evidence="5">
    <location>
        <begin position="220"/>
        <end position="321"/>
    </location>
</feature>
<organism evidence="6 7">
    <name type="scientific">Streptomyces finlayi</name>
    <dbReference type="NCBI Taxonomy" id="67296"/>
    <lineage>
        <taxon>Bacteria</taxon>
        <taxon>Bacillati</taxon>
        <taxon>Actinomycetota</taxon>
        <taxon>Actinomycetes</taxon>
        <taxon>Kitasatosporales</taxon>
        <taxon>Streptomycetaceae</taxon>
        <taxon>Streptomyces</taxon>
    </lineage>
</organism>
<dbReference type="PANTHER" id="PTHR46796">
    <property type="entry name" value="HTH-TYPE TRANSCRIPTIONAL ACTIVATOR RHAS-RELATED"/>
    <property type="match status" value="1"/>
</dbReference>
<dbReference type="GO" id="GO:0043565">
    <property type="term" value="F:sequence-specific DNA binding"/>
    <property type="evidence" value="ECO:0007669"/>
    <property type="project" value="InterPro"/>
</dbReference>
<evidence type="ECO:0000259" key="5">
    <source>
        <dbReference type="PROSITE" id="PS01124"/>
    </source>
</evidence>
<keyword evidence="2" id="KW-0238">DNA-binding</keyword>
<keyword evidence="7" id="KW-1185">Reference proteome</keyword>
<dbReference type="KEGG" id="sfiy:F0344_20860"/>
<protein>
    <submittedName>
        <fullName evidence="6">Helix-turn-helix domain-containing protein</fullName>
    </submittedName>
</protein>
<keyword evidence="1" id="KW-0805">Transcription regulation</keyword>
<dbReference type="RefSeq" id="WP_185300232.1">
    <property type="nucleotide sequence ID" value="NZ_CP045702.1"/>
</dbReference>
<dbReference type="InterPro" id="IPR035418">
    <property type="entry name" value="AraC-bd_2"/>
</dbReference>
<dbReference type="SMART" id="SM00342">
    <property type="entry name" value="HTH_ARAC"/>
    <property type="match status" value="1"/>
</dbReference>
<evidence type="ECO:0000256" key="2">
    <source>
        <dbReference type="ARBA" id="ARBA00023125"/>
    </source>
</evidence>
<feature type="region of interest" description="Disordered" evidence="4">
    <location>
        <begin position="315"/>
        <end position="351"/>
    </location>
</feature>